<comment type="caution">
    <text evidence="1">The sequence shown here is derived from an EMBL/GenBank/DDBJ whole genome shotgun (WGS) entry which is preliminary data.</text>
</comment>
<name>A0A0F9DA85_9ZZZZ</name>
<protein>
    <submittedName>
        <fullName evidence="1">Uncharacterized protein</fullName>
    </submittedName>
</protein>
<dbReference type="EMBL" id="LAZR01032527">
    <property type="protein sequence ID" value="KKL50641.1"/>
    <property type="molecule type" value="Genomic_DNA"/>
</dbReference>
<dbReference type="AlphaFoldDB" id="A0A0F9DA85"/>
<evidence type="ECO:0000313" key="1">
    <source>
        <dbReference type="EMBL" id="KKL50641.1"/>
    </source>
</evidence>
<organism evidence="1">
    <name type="scientific">marine sediment metagenome</name>
    <dbReference type="NCBI Taxonomy" id="412755"/>
    <lineage>
        <taxon>unclassified sequences</taxon>
        <taxon>metagenomes</taxon>
        <taxon>ecological metagenomes</taxon>
    </lineage>
</organism>
<proteinExistence type="predicted"/>
<reference evidence="1" key="1">
    <citation type="journal article" date="2015" name="Nature">
        <title>Complex archaea that bridge the gap between prokaryotes and eukaryotes.</title>
        <authorList>
            <person name="Spang A."/>
            <person name="Saw J.H."/>
            <person name="Jorgensen S.L."/>
            <person name="Zaremba-Niedzwiedzka K."/>
            <person name="Martijn J."/>
            <person name="Lind A.E."/>
            <person name="van Eijk R."/>
            <person name="Schleper C."/>
            <person name="Guy L."/>
            <person name="Ettema T.J."/>
        </authorList>
    </citation>
    <scope>NUCLEOTIDE SEQUENCE</scope>
</reference>
<accession>A0A0F9DA85</accession>
<gene>
    <name evidence="1" type="ORF">LCGC14_2303460</name>
</gene>
<sequence>MANDEIINRFLDFREGDASHGWNTLGDPNVKNVMLRDYFTGIALDTTNDWAAAEPGSGDSWAITEIQGGAVLGTTGTVDNDSIMLSSAVIFSGSKRAWCEVDLTITTVAGIGVCVGFSDEKAESNNSMAFQFDDGTFSATATDGACIVIDADELTSSINAVSAQTSGGATTPVDMGDDWTDGQRRTIRIEYTGDGTRATYRYWNSDGTGTVRSAQIPDSATAATLMCVTIQAITRAGSGGGTVRVHSVKAGQDL</sequence>